<comment type="caution">
    <text evidence="1">The sequence shown here is derived from an EMBL/GenBank/DDBJ whole genome shotgun (WGS) entry which is preliminary data.</text>
</comment>
<proteinExistence type="predicted"/>
<evidence type="ECO:0000313" key="2">
    <source>
        <dbReference type="Proteomes" id="UP001501310"/>
    </source>
</evidence>
<evidence type="ECO:0008006" key="3">
    <source>
        <dbReference type="Google" id="ProtNLM"/>
    </source>
</evidence>
<dbReference type="CDD" id="cd09627">
    <property type="entry name" value="DOMON_murB_like"/>
    <property type="match status" value="1"/>
</dbReference>
<keyword evidence="2" id="KW-1185">Reference proteome</keyword>
<reference evidence="2" key="1">
    <citation type="journal article" date="2019" name="Int. J. Syst. Evol. Microbiol.">
        <title>The Global Catalogue of Microorganisms (GCM) 10K type strain sequencing project: providing services to taxonomists for standard genome sequencing and annotation.</title>
        <authorList>
            <consortium name="The Broad Institute Genomics Platform"/>
            <consortium name="The Broad Institute Genome Sequencing Center for Infectious Disease"/>
            <person name="Wu L."/>
            <person name="Ma J."/>
        </authorList>
    </citation>
    <scope>NUCLEOTIDE SEQUENCE [LARGE SCALE GENOMIC DNA]</scope>
    <source>
        <strain evidence="2">JCM 16603</strain>
    </source>
</reference>
<organism evidence="1 2">
    <name type="scientific">Sphingomonas humi</name>
    <dbReference type="NCBI Taxonomy" id="335630"/>
    <lineage>
        <taxon>Bacteria</taxon>
        <taxon>Pseudomonadati</taxon>
        <taxon>Pseudomonadota</taxon>
        <taxon>Alphaproteobacteria</taxon>
        <taxon>Sphingomonadales</taxon>
        <taxon>Sphingomonadaceae</taxon>
        <taxon>Sphingomonas</taxon>
    </lineage>
</organism>
<dbReference type="EMBL" id="BAAAZD010000002">
    <property type="protein sequence ID" value="GAA4009552.1"/>
    <property type="molecule type" value="Genomic_DNA"/>
</dbReference>
<accession>A0ABP7SBF8</accession>
<protein>
    <recommendedName>
        <fullName evidence="3">DOMON-like domain-containing protein</fullName>
    </recommendedName>
</protein>
<dbReference type="RefSeq" id="WP_344710765.1">
    <property type="nucleotide sequence ID" value="NZ_BAAAZD010000002.1"/>
</dbReference>
<sequence>MRFELAPHPGTVPNPPFSLWASAERSAAFGSTATLNLWFGISAPIGRFRVPLADHEPTRRDNLWQSTCFECFLKEEGQDAYQEWNFAPSGDWAAYDFAAEREDMAPAEVTSPPYIRTEDNLTWWGLGATLSIPAEPRFTIALSAVIEEQSGARHFFALHHPSDQPDFHHPDCFTARLA</sequence>
<evidence type="ECO:0000313" key="1">
    <source>
        <dbReference type="EMBL" id="GAA4009552.1"/>
    </source>
</evidence>
<name>A0ABP7SBF8_9SPHN</name>
<gene>
    <name evidence="1" type="ORF">GCM10022211_24680</name>
</gene>
<dbReference type="Proteomes" id="UP001501310">
    <property type="component" value="Unassembled WGS sequence"/>
</dbReference>